<accession>A0A0S4N312</accession>
<gene>
    <name evidence="3" type="ORF">JGI4_01302</name>
    <name evidence="2" type="ORF">JGI8_01428</name>
</gene>
<dbReference type="SUPFAM" id="SSF48208">
    <property type="entry name" value="Six-hairpin glycosidases"/>
    <property type="match status" value="1"/>
</dbReference>
<evidence type="ECO:0000313" key="2">
    <source>
        <dbReference type="EMBL" id="CUS90472.1"/>
    </source>
</evidence>
<reference evidence="3 4" key="2">
    <citation type="submission" date="2015-11" db="EMBL/GenBank/DDBJ databases">
        <authorList>
            <person name="Zhang Y."/>
            <person name="Guo Z."/>
        </authorList>
    </citation>
    <scope>NUCLEOTIDE SEQUENCE [LARGE SCALE GENOMIC DNA]</scope>
    <source>
        <strain evidence="3">JGI-4</strain>
    </source>
</reference>
<keyword evidence="5" id="KW-1185">Reference proteome</keyword>
<accession>A0A0P1P1P1</accession>
<dbReference type="NCBIfam" id="TIGR04183">
    <property type="entry name" value="Por_Secre_tail"/>
    <property type="match status" value="1"/>
</dbReference>
<accession>A0A0P1M6R3</accession>
<dbReference type="EMBL" id="FAOP01000005">
    <property type="protein sequence ID" value="CUU05607.1"/>
    <property type="molecule type" value="Genomic_DNA"/>
</dbReference>
<organism evidence="3 4">
    <name type="scientific">Candidatus Kryptonium thompsonii</name>
    <dbReference type="NCBI Taxonomy" id="1633631"/>
    <lineage>
        <taxon>Bacteria</taxon>
        <taxon>Pseudomonadati</taxon>
        <taxon>Candidatus Kryptoniota</taxon>
        <taxon>Candidatus Kryptonium</taxon>
    </lineage>
</organism>
<dbReference type="InterPro" id="IPR012341">
    <property type="entry name" value="6hp_glycosidase-like_sf"/>
</dbReference>
<dbReference type="GO" id="GO:0005975">
    <property type="term" value="P:carbohydrate metabolic process"/>
    <property type="evidence" value="ECO:0007669"/>
    <property type="project" value="InterPro"/>
</dbReference>
<dbReference type="InterPro" id="IPR008928">
    <property type="entry name" value="6-hairpin_glycosidase_sf"/>
</dbReference>
<reference evidence="2 5" key="1">
    <citation type="submission" date="2015-11" db="EMBL/GenBank/DDBJ databases">
        <authorList>
            <person name="Varghese N."/>
        </authorList>
    </citation>
    <scope>NUCLEOTIDE SEQUENCE [LARGE SCALE GENOMIC DNA]</scope>
    <source>
        <strain evidence="2 5">JGI-8</strain>
    </source>
</reference>
<evidence type="ECO:0000313" key="3">
    <source>
        <dbReference type="EMBL" id="CUU05607.1"/>
    </source>
</evidence>
<dbReference type="Gene3D" id="2.60.120.260">
    <property type="entry name" value="Galactose-binding domain-like"/>
    <property type="match status" value="1"/>
</dbReference>
<dbReference type="Gene3D" id="1.50.10.10">
    <property type="match status" value="1"/>
</dbReference>
<name>A0A0P1LWM6_9BACT</name>
<dbReference type="EMBL" id="CZVI01000021">
    <property type="protein sequence ID" value="CUS90472.1"/>
    <property type="molecule type" value="Genomic_DNA"/>
</dbReference>
<sequence length="689" mass="79483">MFSELNIKRDFVVRKVLILVLIFQKIYAQSLNINLAHIDYLVEKVLMGGDTVAIIHIYSNYPDYRYVHPADEGISCVDDAARAVIAYLMYYEKFRDEHSLNQAKLLLKFILKMQADDGGFYNFVYSDLTINKFGRTSNNDTFRWWACRALWAMGYAYNLFSKLNIEGEFKDTLASRIEKALSKAIRTINKSDIYDTFIAWKVPAQGYWLLENGSDASAEAVLGASLYYEISKSERARWVVEKLCKAISTYQFGDVDDFPFGVHPSFTPNIYIWHSWGSRQSYALLVAGKIFNNFEWIESARKEIDYFYKRMFFSFDLTDLKPYPDRGDQINYGIAPIVQAFVEYGNMTGDTTYKMMGGLYASWWLGNNIAGKSVYDTSTGRFYDAVKRDGSLNLNAGAESVVEGLIGLQTVLYDEVASKYIFYKTKSDNSYKIIEAENFITLSGNPKKVYVNEFNWAYISKNYLVELRGGDAIRVKFYIDNVYDDLSYYTLYFQYRKRSVPSGYAGIKVVIDSVYEFNLDMSGSTYGDYIWIDKITGVFKLSNGEHTIDIFFNGSSNDEFVWIDYFIVQPIVERKVFISPSGRELNLERVLITKVEGRNLFENEAIDLEIYPNPFNFEANIFYKARKPFSLKIYDIMGREIFDLTSSAVQGEGNSGILKLRFDSFSSGVYFCLLKSFNHTKIKKFVMLK</sequence>
<dbReference type="STRING" id="1633631.GCA_001442925_01297"/>
<dbReference type="InterPro" id="IPR026444">
    <property type="entry name" value="Secre_tail"/>
</dbReference>
<feature type="domain" description="Secretion system C-terminal sorting" evidence="1">
    <location>
        <begin position="610"/>
        <end position="686"/>
    </location>
</feature>
<dbReference type="Proteomes" id="UP000182011">
    <property type="component" value="Unassembled WGS sequence"/>
</dbReference>
<accession>A0A0P1LWM6</accession>
<accession>A0A0P1LD61</accession>
<evidence type="ECO:0000259" key="1">
    <source>
        <dbReference type="Pfam" id="PF18962"/>
    </source>
</evidence>
<accession>A0A0P1M2A6</accession>
<dbReference type="Pfam" id="PF18962">
    <property type="entry name" value="Por_Secre_tail"/>
    <property type="match status" value="1"/>
</dbReference>
<protein>
    <submittedName>
        <fullName evidence="3">Por secretion system C-terminal sorting domain-containing protein</fullName>
    </submittedName>
</protein>
<accession>A0A0N7MWG2</accession>
<dbReference type="AlphaFoldDB" id="A0A0P1LWM6"/>
<evidence type="ECO:0000313" key="4">
    <source>
        <dbReference type="Proteomes" id="UP000182011"/>
    </source>
</evidence>
<proteinExistence type="predicted"/>
<dbReference type="Proteomes" id="UP000182200">
    <property type="component" value="Unassembled WGS sequence"/>
</dbReference>
<evidence type="ECO:0000313" key="5">
    <source>
        <dbReference type="Proteomes" id="UP000182200"/>
    </source>
</evidence>